<evidence type="ECO:0000313" key="1">
    <source>
        <dbReference type="EMBL" id="EGO21879.1"/>
    </source>
</evidence>
<organism>
    <name type="scientific">Serpula lacrymans var. lacrymans (strain S7.9)</name>
    <name type="common">Dry rot fungus</name>
    <dbReference type="NCBI Taxonomy" id="578457"/>
    <lineage>
        <taxon>Eukaryota</taxon>
        <taxon>Fungi</taxon>
        <taxon>Dikarya</taxon>
        <taxon>Basidiomycota</taxon>
        <taxon>Agaricomycotina</taxon>
        <taxon>Agaricomycetes</taxon>
        <taxon>Agaricomycetidae</taxon>
        <taxon>Boletales</taxon>
        <taxon>Coniophorineae</taxon>
        <taxon>Serpulaceae</taxon>
        <taxon>Serpula</taxon>
    </lineage>
</organism>
<dbReference type="AlphaFoldDB" id="F8P5J2"/>
<dbReference type="GeneID" id="18811824"/>
<protein>
    <submittedName>
        <fullName evidence="1">Uncharacterized protein</fullName>
    </submittedName>
</protein>
<gene>
    <name evidence="1" type="ORF">SERLADRAFT_397412</name>
</gene>
<dbReference type="HOGENOM" id="CLU_3051862_0_0_1"/>
<proteinExistence type="predicted"/>
<sequence>MHLPHLNQCCIKLHSHVTVRRAMFTLLQERQCVSFVSGERVEQDWSNEHRRTVC</sequence>
<name>F8P5J2_SERL9</name>
<accession>F8P5J2</accession>
<dbReference type="RefSeq" id="XP_007321665.1">
    <property type="nucleotide sequence ID" value="XM_007321603.1"/>
</dbReference>
<dbReference type="Proteomes" id="UP000008064">
    <property type="component" value="Unassembled WGS sequence"/>
</dbReference>
<reference evidence="1" key="1">
    <citation type="submission" date="2011-04" db="EMBL/GenBank/DDBJ databases">
        <title>Evolution of plant cell wall degrading machinery underlies the functional diversity of forest fungi.</title>
        <authorList>
            <consortium name="US DOE Joint Genome Institute (JGI-PGF)"/>
            <person name="Eastwood D.C."/>
            <person name="Floudas D."/>
            <person name="Binder M."/>
            <person name="Majcherczyk A."/>
            <person name="Schneider P."/>
            <person name="Aerts A."/>
            <person name="Asiegbu F.O."/>
            <person name="Baker S.E."/>
            <person name="Barry K."/>
            <person name="Bendiksby M."/>
            <person name="Blumentritt M."/>
            <person name="Coutinho P.M."/>
            <person name="Cullen D."/>
            <person name="Cullen D."/>
            <person name="Gathman A."/>
            <person name="Goodell B."/>
            <person name="Henrissat B."/>
            <person name="Ihrmark K."/>
            <person name="Kauserud H."/>
            <person name="Kohler A."/>
            <person name="LaButti K."/>
            <person name="Lapidus A."/>
            <person name="Lavin J.L."/>
            <person name="Lee Y.-H."/>
            <person name="Lindquist E."/>
            <person name="Lilly W."/>
            <person name="Lucas S."/>
            <person name="Morin E."/>
            <person name="Murat C."/>
            <person name="Oguiza J.A."/>
            <person name="Park J."/>
            <person name="Pisabarro A.G."/>
            <person name="Riley R."/>
            <person name="Rosling A."/>
            <person name="Salamov A."/>
            <person name="Schmidt O."/>
            <person name="Schmutz J."/>
            <person name="Skrede I."/>
            <person name="Stenlid J."/>
            <person name="Wiebenga A."/>
            <person name="Xie X."/>
            <person name="Kues U."/>
            <person name="Hibbett D.S."/>
            <person name="Hoffmeister D."/>
            <person name="Hogberg N."/>
            <person name="Martin F."/>
            <person name="Grigoriev I.V."/>
            <person name="Watkinson S.C."/>
        </authorList>
    </citation>
    <scope>NUCLEOTIDE SEQUENCE</scope>
    <source>
        <strain evidence="1">S7.9</strain>
    </source>
</reference>
<dbReference type="KEGG" id="sla:SERLADRAFT_397412"/>
<dbReference type="EMBL" id="GL945438">
    <property type="protein sequence ID" value="EGO21879.1"/>
    <property type="molecule type" value="Genomic_DNA"/>
</dbReference>